<evidence type="ECO:0000256" key="8">
    <source>
        <dbReference type="ARBA" id="ARBA00023306"/>
    </source>
</evidence>
<dbReference type="HAMAP" id="MF_00033">
    <property type="entry name" value="MurG"/>
    <property type="match status" value="1"/>
</dbReference>
<comment type="pathway">
    <text evidence="10">Cell wall biogenesis; peptidoglycan biosynthesis.</text>
</comment>
<proteinExistence type="inferred from homology"/>
<keyword evidence="11" id="KW-0175">Coiled coil</keyword>
<dbReference type="GO" id="GO:0008360">
    <property type="term" value="P:regulation of cell shape"/>
    <property type="evidence" value="ECO:0007669"/>
    <property type="project" value="UniProtKB-KW"/>
</dbReference>
<dbReference type="NCBIfam" id="TIGR01133">
    <property type="entry name" value="murG"/>
    <property type="match status" value="1"/>
</dbReference>
<dbReference type="OrthoDB" id="9808936at2"/>
<evidence type="ECO:0000256" key="9">
    <source>
        <dbReference type="ARBA" id="ARBA00023316"/>
    </source>
</evidence>
<keyword evidence="2 10" id="KW-0132">Cell division</keyword>
<keyword evidence="3 10" id="KW-0328">Glycosyltransferase</keyword>
<sequence length="364" mass="40585">MTKHKIILTGGGSAGHVTPNLALVPRLKEMEYQISYIGSISGIEKNIIENANIKYFGISSGKLRRGKNIKNLGRNFLDVFRVGKGILDAKRILKKEKPDIVFSKGGFVSVPVVMAASMLNIPVIAHECDITPGLANKLASRYCDKICVTFEETLKYVDKNKGCVTGLPIRSELFTGKRSSAVEICGFKNSNKPILLVIGGSLGAKCINEIVRKNIQNLLKEYNIIHICGKGNMDTSIEKMEGYYEVEYANEELKHFMNAADYIISRAGANFIFEILSLKKPNLLIPLSKKASRGDQILNAESFRKKGYSIVIEEENLNSDILMEKLQELRKNQEVFIKNMENSNLGNATEKILQLIEKSLKHKA</sequence>
<dbReference type="GO" id="GO:0005975">
    <property type="term" value="P:carbohydrate metabolic process"/>
    <property type="evidence" value="ECO:0007669"/>
    <property type="project" value="InterPro"/>
</dbReference>
<dbReference type="PANTHER" id="PTHR21015">
    <property type="entry name" value="UDP-N-ACETYLGLUCOSAMINE--N-ACETYLMURAMYL-(PENTAPEPTIDE) PYROPHOSPHORYL-UNDECAPRENOL N-ACETYLGLUCOSAMINE TRANSFERASE 1"/>
    <property type="match status" value="1"/>
</dbReference>
<dbReference type="UniPathway" id="UPA00219"/>
<dbReference type="RefSeq" id="WP_072902432.1">
    <property type="nucleotide sequence ID" value="NZ_FRAD01000005.1"/>
</dbReference>
<keyword evidence="5 10" id="KW-0133">Cell shape</keyword>
<evidence type="ECO:0000256" key="4">
    <source>
        <dbReference type="ARBA" id="ARBA00022679"/>
    </source>
</evidence>
<reference evidence="14 15" key="1">
    <citation type="submission" date="2016-11" db="EMBL/GenBank/DDBJ databases">
        <authorList>
            <person name="Jaros S."/>
            <person name="Januszkiewicz K."/>
            <person name="Wedrychowicz H."/>
        </authorList>
    </citation>
    <scope>NUCLEOTIDE SEQUENCE [LARGE SCALE GENOMIC DNA]</scope>
    <source>
        <strain evidence="14 15">DSM 3090</strain>
    </source>
</reference>
<feature type="binding site" evidence="10">
    <location>
        <position position="170"/>
    </location>
    <ligand>
        <name>UDP-N-acetyl-alpha-D-glucosamine</name>
        <dbReference type="ChEBI" id="CHEBI:57705"/>
    </ligand>
</feature>
<evidence type="ECO:0000313" key="15">
    <source>
        <dbReference type="Proteomes" id="UP000183952"/>
    </source>
</evidence>
<evidence type="ECO:0000256" key="2">
    <source>
        <dbReference type="ARBA" id="ARBA00022618"/>
    </source>
</evidence>
<dbReference type="GO" id="GO:0050511">
    <property type="term" value="F:undecaprenyldiphospho-muramoylpentapeptide beta-N-acetylglucosaminyltransferase activity"/>
    <property type="evidence" value="ECO:0007669"/>
    <property type="project" value="UniProtKB-UniRule"/>
</dbReference>
<feature type="binding site" evidence="10">
    <location>
        <position position="201"/>
    </location>
    <ligand>
        <name>UDP-N-acetyl-alpha-D-glucosamine</name>
        <dbReference type="ChEBI" id="CHEBI:57705"/>
    </ligand>
</feature>
<evidence type="ECO:0000256" key="7">
    <source>
        <dbReference type="ARBA" id="ARBA00023136"/>
    </source>
</evidence>
<keyword evidence="8 10" id="KW-0131">Cell cycle</keyword>
<comment type="catalytic activity">
    <reaction evidence="10">
        <text>di-trans,octa-cis-undecaprenyl diphospho-N-acetyl-alpha-D-muramoyl-L-alanyl-D-glutamyl-meso-2,6-diaminopimeloyl-D-alanyl-D-alanine + UDP-N-acetyl-alpha-D-glucosamine = di-trans,octa-cis-undecaprenyl diphospho-[N-acetyl-alpha-D-glucosaminyl-(1-&gt;4)]-N-acetyl-alpha-D-muramoyl-L-alanyl-D-glutamyl-meso-2,6-diaminopimeloyl-D-alanyl-D-alanine + UDP + H(+)</text>
        <dbReference type="Rhea" id="RHEA:31227"/>
        <dbReference type="ChEBI" id="CHEBI:15378"/>
        <dbReference type="ChEBI" id="CHEBI:57705"/>
        <dbReference type="ChEBI" id="CHEBI:58223"/>
        <dbReference type="ChEBI" id="CHEBI:61387"/>
        <dbReference type="ChEBI" id="CHEBI:61388"/>
        <dbReference type="EC" id="2.4.1.227"/>
    </reaction>
</comment>
<evidence type="ECO:0000259" key="13">
    <source>
        <dbReference type="Pfam" id="PF04101"/>
    </source>
</evidence>
<feature type="domain" description="Glycosyltransferase family 28 N-terminal" evidence="12">
    <location>
        <begin position="6"/>
        <end position="147"/>
    </location>
</feature>
<dbReference type="GO" id="GO:0009252">
    <property type="term" value="P:peptidoglycan biosynthetic process"/>
    <property type="evidence" value="ECO:0007669"/>
    <property type="project" value="UniProtKB-UniRule"/>
</dbReference>
<evidence type="ECO:0000256" key="3">
    <source>
        <dbReference type="ARBA" id="ARBA00022676"/>
    </source>
</evidence>
<comment type="subcellular location">
    <subcellularLocation>
        <location evidence="10">Cell membrane</location>
        <topology evidence="10">Peripheral membrane protein</topology>
        <orientation evidence="10">Cytoplasmic side</orientation>
    </subcellularLocation>
</comment>
<protein>
    <recommendedName>
        <fullName evidence="10">UDP-N-acetylglucosamine--N-acetylmuramyl-(pentapeptide) pyrophosphoryl-undecaprenol N-acetylglucosamine transferase</fullName>
        <ecNumber evidence="10">2.4.1.227</ecNumber>
    </recommendedName>
    <alternativeName>
        <fullName evidence="10">Undecaprenyl-PP-MurNAc-pentapeptide-UDPGlcNAc GlcNAc transferase</fullName>
    </alternativeName>
</protein>
<dbReference type="NCBIfam" id="NF009102">
    <property type="entry name" value="PRK12446.1"/>
    <property type="match status" value="1"/>
</dbReference>
<dbReference type="EC" id="2.4.1.227" evidence="10"/>
<keyword evidence="6 10" id="KW-0573">Peptidoglycan synthesis</keyword>
<dbReference type="AlphaFoldDB" id="A0A1M6LD55"/>
<comment type="function">
    <text evidence="10">Cell wall formation. Catalyzes the transfer of a GlcNAc subunit on undecaprenyl-pyrophosphoryl-MurNAc-pentapeptide (lipid intermediate I) to form undecaprenyl-pyrophosphoryl-MurNAc-(pentapeptide)GlcNAc (lipid intermediate II).</text>
</comment>
<keyword evidence="9 10" id="KW-0961">Cell wall biogenesis/degradation</keyword>
<evidence type="ECO:0000256" key="11">
    <source>
        <dbReference type="SAM" id="Coils"/>
    </source>
</evidence>
<organism evidence="14 15">
    <name type="scientific">Hathewaya proteolytica DSM 3090</name>
    <dbReference type="NCBI Taxonomy" id="1121331"/>
    <lineage>
        <taxon>Bacteria</taxon>
        <taxon>Bacillati</taxon>
        <taxon>Bacillota</taxon>
        <taxon>Clostridia</taxon>
        <taxon>Eubacteriales</taxon>
        <taxon>Clostridiaceae</taxon>
        <taxon>Hathewaya</taxon>
    </lineage>
</organism>
<dbReference type="Gene3D" id="3.40.50.2000">
    <property type="entry name" value="Glycogen Phosphorylase B"/>
    <property type="match status" value="2"/>
</dbReference>
<dbReference type="GO" id="GO:0071555">
    <property type="term" value="P:cell wall organization"/>
    <property type="evidence" value="ECO:0007669"/>
    <property type="project" value="UniProtKB-KW"/>
</dbReference>
<dbReference type="SUPFAM" id="SSF53756">
    <property type="entry name" value="UDP-Glycosyltransferase/glycogen phosphorylase"/>
    <property type="match status" value="1"/>
</dbReference>
<evidence type="ECO:0000256" key="10">
    <source>
        <dbReference type="HAMAP-Rule" id="MF_00033"/>
    </source>
</evidence>
<comment type="similarity">
    <text evidence="10">Belongs to the glycosyltransferase 28 family. MurG subfamily.</text>
</comment>
<dbReference type="Pfam" id="PF03033">
    <property type="entry name" value="Glyco_transf_28"/>
    <property type="match status" value="1"/>
</dbReference>
<dbReference type="GO" id="GO:0051991">
    <property type="term" value="F:UDP-N-acetyl-D-glucosamine:N-acetylmuramoyl-L-alanyl-D-glutamyl-meso-2,6-diaminopimelyl-D-alanyl-D-alanine-diphosphoundecaprenol 4-beta-N-acetylglucosaminlytransferase activity"/>
    <property type="evidence" value="ECO:0007669"/>
    <property type="project" value="RHEA"/>
</dbReference>
<dbReference type="GO" id="GO:0005886">
    <property type="term" value="C:plasma membrane"/>
    <property type="evidence" value="ECO:0007669"/>
    <property type="project" value="UniProtKB-SubCell"/>
</dbReference>
<feature type="domain" description="Glycosyl transferase family 28 C-terminal" evidence="13">
    <location>
        <begin position="195"/>
        <end position="350"/>
    </location>
</feature>
<dbReference type="InterPro" id="IPR004276">
    <property type="entry name" value="GlycoTrans_28_N"/>
</dbReference>
<dbReference type="Proteomes" id="UP000183952">
    <property type="component" value="Unassembled WGS sequence"/>
</dbReference>
<dbReference type="GO" id="GO:0051301">
    <property type="term" value="P:cell division"/>
    <property type="evidence" value="ECO:0007669"/>
    <property type="project" value="UniProtKB-KW"/>
</dbReference>
<dbReference type="STRING" id="1121331.SAMN02745248_00718"/>
<keyword evidence="4 10" id="KW-0808">Transferase</keyword>
<dbReference type="Pfam" id="PF04101">
    <property type="entry name" value="Glyco_tran_28_C"/>
    <property type="match status" value="1"/>
</dbReference>
<dbReference type="InterPro" id="IPR006009">
    <property type="entry name" value="GlcNAc_MurG"/>
</dbReference>
<keyword evidence="1 10" id="KW-1003">Cell membrane</keyword>
<feature type="binding site" evidence="10">
    <location>
        <begin position="13"/>
        <end position="15"/>
    </location>
    <ligand>
        <name>UDP-N-acetyl-alpha-D-glucosamine</name>
        <dbReference type="ChEBI" id="CHEBI:57705"/>
    </ligand>
</feature>
<evidence type="ECO:0000256" key="5">
    <source>
        <dbReference type="ARBA" id="ARBA00022960"/>
    </source>
</evidence>
<gene>
    <name evidence="10" type="primary">murG</name>
    <name evidence="14" type="ORF">SAMN02745248_00718</name>
</gene>
<dbReference type="PANTHER" id="PTHR21015:SF27">
    <property type="entry name" value="UDP-N-ACETYLGLUCOSAMINE--N-ACETYLMURAMYL-(PENTAPEPTIDE) PYROPHOSPHORYL-UNDECAPRENOL N-ACETYLGLUCOSAMINE TRANSFERASE"/>
    <property type="match status" value="1"/>
</dbReference>
<dbReference type="CDD" id="cd03785">
    <property type="entry name" value="GT28_MurG"/>
    <property type="match status" value="1"/>
</dbReference>
<accession>A0A1M6LD55</accession>
<evidence type="ECO:0000256" key="6">
    <source>
        <dbReference type="ARBA" id="ARBA00022984"/>
    </source>
</evidence>
<feature type="binding site" evidence="10">
    <location>
        <position position="296"/>
    </location>
    <ligand>
        <name>UDP-N-acetyl-alpha-D-glucosamine</name>
        <dbReference type="ChEBI" id="CHEBI:57705"/>
    </ligand>
</feature>
<name>A0A1M6LD55_9CLOT</name>
<evidence type="ECO:0000256" key="1">
    <source>
        <dbReference type="ARBA" id="ARBA00022475"/>
    </source>
</evidence>
<feature type="coiled-coil region" evidence="11">
    <location>
        <begin position="312"/>
        <end position="343"/>
    </location>
</feature>
<dbReference type="InterPro" id="IPR007235">
    <property type="entry name" value="Glyco_trans_28_C"/>
</dbReference>
<keyword evidence="15" id="KW-1185">Reference proteome</keyword>
<evidence type="ECO:0000259" key="12">
    <source>
        <dbReference type="Pfam" id="PF03033"/>
    </source>
</evidence>
<evidence type="ECO:0000313" key="14">
    <source>
        <dbReference type="EMBL" id="SHJ69171.1"/>
    </source>
</evidence>
<comment type="caution">
    <text evidence="10">Lacks conserved residue(s) required for the propagation of feature annotation.</text>
</comment>
<dbReference type="EMBL" id="FRAD01000005">
    <property type="protein sequence ID" value="SHJ69171.1"/>
    <property type="molecule type" value="Genomic_DNA"/>
</dbReference>
<keyword evidence="7 10" id="KW-0472">Membrane</keyword>